<dbReference type="InterPro" id="IPR027417">
    <property type="entry name" value="P-loop_NTPase"/>
</dbReference>
<evidence type="ECO:0000256" key="4">
    <source>
        <dbReference type="ARBA" id="ARBA00022840"/>
    </source>
</evidence>
<dbReference type="EMBL" id="JACIEI010000003">
    <property type="protein sequence ID" value="MBB3993944.1"/>
    <property type="molecule type" value="Genomic_DNA"/>
</dbReference>
<organism evidence="6 7">
    <name type="scientific">Sulfitobacter undariae</name>
    <dbReference type="NCBI Taxonomy" id="1563671"/>
    <lineage>
        <taxon>Bacteria</taxon>
        <taxon>Pseudomonadati</taxon>
        <taxon>Pseudomonadota</taxon>
        <taxon>Alphaproteobacteria</taxon>
        <taxon>Rhodobacterales</taxon>
        <taxon>Roseobacteraceae</taxon>
        <taxon>Sulfitobacter</taxon>
    </lineage>
</organism>
<keyword evidence="3" id="KW-0547">Nucleotide-binding</keyword>
<reference evidence="6 7" key="1">
    <citation type="submission" date="2020-08" db="EMBL/GenBank/DDBJ databases">
        <title>Genomic Encyclopedia of Type Strains, Phase IV (KMG-IV): sequencing the most valuable type-strain genomes for metagenomic binning, comparative biology and taxonomic classification.</title>
        <authorList>
            <person name="Goeker M."/>
        </authorList>
    </citation>
    <scope>NUCLEOTIDE SEQUENCE [LARGE SCALE GENOMIC DNA]</scope>
    <source>
        <strain evidence="6 7">DSM 102234</strain>
    </source>
</reference>
<feature type="domain" description="ABC transporter" evidence="5">
    <location>
        <begin position="3"/>
        <end position="234"/>
    </location>
</feature>
<keyword evidence="7" id="KW-1185">Reference proteome</keyword>
<dbReference type="InterPro" id="IPR003593">
    <property type="entry name" value="AAA+_ATPase"/>
</dbReference>
<evidence type="ECO:0000313" key="7">
    <source>
        <dbReference type="Proteomes" id="UP000530268"/>
    </source>
</evidence>
<dbReference type="GO" id="GO:0016887">
    <property type="term" value="F:ATP hydrolysis activity"/>
    <property type="evidence" value="ECO:0007669"/>
    <property type="project" value="InterPro"/>
</dbReference>
<evidence type="ECO:0000256" key="2">
    <source>
        <dbReference type="ARBA" id="ARBA00022448"/>
    </source>
</evidence>
<gene>
    <name evidence="6" type="ORF">GGR95_001575</name>
</gene>
<dbReference type="PANTHER" id="PTHR42794:SF2">
    <property type="entry name" value="ABC TRANSPORTER ATP-BINDING PROTEIN"/>
    <property type="match status" value="1"/>
</dbReference>
<dbReference type="FunFam" id="3.40.50.300:FF:000134">
    <property type="entry name" value="Iron-enterobactin ABC transporter ATP-binding protein"/>
    <property type="match status" value="1"/>
</dbReference>
<dbReference type="GO" id="GO:0005524">
    <property type="term" value="F:ATP binding"/>
    <property type="evidence" value="ECO:0007669"/>
    <property type="project" value="UniProtKB-KW"/>
</dbReference>
<keyword evidence="2" id="KW-0813">Transport</keyword>
<dbReference type="CDD" id="cd03214">
    <property type="entry name" value="ABC_Iron-Siderophores_B12_Hemin"/>
    <property type="match status" value="1"/>
</dbReference>
<comment type="caution">
    <text evidence="6">The sequence shown here is derived from an EMBL/GenBank/DDBJ whole genome shotgun (WGS) entry which is preliminary data.</text>
</comment>
<dbReference type="PROSITE" id="PS50893">
    <property type="entry name" value="ABC_TRANSPORTER_2"/>
    <property type="match status" value="1"/>
</dbReference>
<dbReference type="AlphaFoldDB" id="A0A7W6E9T6"/>
<keyword evidence="4 6" id="KW-0067">ATP-binding</keyword>
<dbReference type="Gene3D" id="3.40.50.300">
    <property type="entry name" value="P-loop containing nucleotide triphosphate hydrolases"/>
    <property type="match status" value="1"/>
</dbReference>
<dbReference type="Pfam" id="PF00005">
    <property type="entry name" value="ABC_tran"/>
    <property type="match status" value="1"/>
</dbReference>
<protein>
    <submittedName>
        <fullName evidence="6">Iron complex transport system ATP-binding protein</fullName>
    </submittedName>
</protein>
<sequence>MRLTTQDVGWNRSSKPIIEGITLDVQPGETLGLIGPNGSGKSTLLRLMAGLLRRPRGQVFLDGQPTETLSRREMAQRIAFVEQLAETSEALTVRDVVELGRTPWLSALSPFGPQDEAIVNEVLDAVGMAQMIDHSWDTLSGGERQRVHIARALAQRPQLLLLDEPTNHLDIHYQLSLLRLVSTLDVTVVMALHDLNQAMTCDRLAVMDNGRLIICGAPADVLTPERLASVFRVRATPLHDPTDNSTILRFHSIEDELI</sequence>
<comment type="similarity">
    <text evidence="1">Belongs to the ABC transporter superfamily.</text>
</comment>
<dbReference type="SUPFAM" id="SSF52540">
    <property type="entry name" value="P-loop containing nucleoside triphosphate hydrolases"/>
    <property type="match status" value="1"/>
</dbReference>
<proteinExistence type="inferred from homology"/>
<evidence type="ECO:0000256" key="3">
    <source>
        <dbReference type="ARBA" id="ARBA00022741"/>
    </source>
</evidence>
<evidence type="ECO:0000256" key="1">
    <source>
        <dbReference type="ARBA" id="ARBA00005417"/>
    </source>
</evidence>
<evidence type="ECO:0000259" key="5">
    <source>
        <dbReference type="PROSITE" id="PS50893"/>
    </source>
</evidence>
<dbReference type="RefSeq" id="WP_184564475.1">
    <property type="nucleotide sequence ID" value="NZ_JACIEI010000003.1"/>
</dbReference>
<dbReference type="InterPro" id="IPR003439">
    <property type="entry name" value="ABC_transporter-like_ATP-bd"/>
</dbReference>
<dbReference type="Proteomes" id="UP000530268">
    <property type="component" value="Unassembled WGS sequence"/>
</dbReference>
<dbReference type="PANTHER" id="PTHR42794">
    <property type="entry name" value="HEMIN IMPORT ATP-BINDING PROTEIN HMUV"/>
    <property type="match status" value="1"/>
</dbReference>
<evidence type="ECO:0000313" key="6">
    <source>
        <dbReference type="EMBL" id="MBB3993944.1"/>
    </source>
</evidence>
<name>A0A7W6E9T6_9RHOB</name>
<dbReference type="SMART" id="SM00382">
    <property type="entry name" value="AAA"/>
    <property type="match status" value="1"/>
</dbReference>
<accession>A0A7W6E9T6</accession>